<keyword evidence="2" id="KW-1185">Reference proteome</keyword>
<name>A0ACB8QE59_9AGAM</name>
<comment type="caution">
    <text evidence="1">The sequence shown here is derived from an EMBL/GenBank/DDBJ whole genome shotgun (WGS) entry which is preliminary data.</text>
</comment>
<proteinExistence type="predicted"/>
<protein>
    <submittedName>
        <fullName evidence="1">Cytochrome P450</fullName>
    </submittedName>
</protein>
<reference evidence="1" key="2">
    <citation type="journal article" date="2022" name="New Phytol.">
        <title>Evolutionary transition to the ectomycorrhizal habit in the genomes of a hyperdiverse lineage of mushroom-forming fungi.</title>
        <authorList>
            <person name="Looney B."/>
            <person name="Miyauchi S."/>
            <person name="Morin E."/>
            <person name="Drula E."/>
            <person name="Courty P.E."/>
            <person name="Kohler A."/>
            <person name="Kuo A."/>
            <person name="LaButti K."/>
            <person name="Pangilinan J."/>
            <person name="Lipzen A."/>
            <person name="Riley R."/>
            <person name="Andreopoulos W."/>
            <person name="He G."/>
            <person name="Johnson J."/>
            <person name="Nolan M."/>
            <person name="Tritt A."/>
            <person name="Barry K.W."/>
            <person name="Grigoriev I.V."/>
            <person name="Nagy L.G."/>
            <person name="Hibbett D."/>
            <person name="Henrissat B."/>
            <person name="Matheny P.B."/>
            <person name="Labbe J."/>
            <person name="Martin F.M."/>
        </authorList>
    </citation>
    <scope>NUCLEOTIDE SEQUENCE</scope>
    <source>
        <strain evidence="1">EC-137</strain>
    </source>
</reference>
<gene>
    <name evidence="1" type="ORF">K488DRAFT_88271</name>
</gene>
<accession>A0ACB8QE59</accession>
<sequence>MSLWFGHDAIPWQTKVIDEFGSIIRLTGFLGEHFISIADPKALYEILIKDQDTFEEHEGVREYARLVSGGVGLPSAMGDVHFKQRKLMNPAFSVTHMRRMLPLFQSLTAQMIERIHEEIKGQAQETDMSNYIGRLALELIAQAGFGHSFGALDGRSDDDYSVTLRNFAPATGQIEMWFPLIPLLTRYIPGYVLRFIGDRLPWPALHEVMRISDKLQATSLEVWEEKKRLHMLGDKSVVNEQGEGKDIMSILLRANAAASVNERLSDSELLAQISGFTIAGSDTTSNTINRMMYLLATHPEVQEKLRHELVEAGAGSDDMKYDDITSLPYLEAVCRETLRLYPAGPFVLRRCTKDTVLPLSRPYTDVRGKEQKELFIPGGTTIVVAVQAVNRDKAIWGPDAHDWNPDRWMKPLPDTVAAARIPGIYSNTLTFVGGHRACIGFKFAQLEMKVVLSKVIPAFRFAPSEKQEVTWRFGVLVTPSVKGSTTNRPDLPLQLTPIL</sequence>
<evidence type="ECO:0000313" key="1">
    <source>
        <dbReference type="EMBL" id="KAI0029932.1"/>
    </source>
</evidence>
<dbReference type="EMBL" id="MU273649">
    <property type="protein sequence ID" value="KAI0029932.1"/>
    <property type="molecule type" value="Genomic_DNA"/>
</dbReference>
<organism evidence="1 2">
    <name type="scientific">Vararia minispora EC-137</name>
    <dbReference type="NCBI Taxonomy" id="1314806"/>
    <lineage>
        <taxon>Eukaryota</taxon>
        <taxon>Fungi</taxon>
        <taxon>Dikarya</taxon>
        <taxon>Basidiomycota</taxon>
        <taxon>Agaricomycotina</taxon>
        <taxon>Agaricomycetes</taxon>
        <taxon>Russulales</taxon>
        <taxon>Lachnocladiaceae</taxon>
        <taxon>Vararia</taxon>
    </lineage>
</organism>
<evidence type="ECO:0000313" key="2">
    <source>
        <dbReference type="Proteomes" id="UP000814128"/>
    </source>
</evidence>
<reference evidence="1" key="1">
    <citation type="submission" date="2021-02" db="EMBL/GenBank/DDBJ databases">
        <authorList>
            <consortium name="DOE Joint Genome Institute"/>
            <person name="Ahrendt S."/>
            <person name="Looney B.P."/>
            <person name="Miyauchi S."/>
            <person name="Morin E."/>
            <person name="Drula E."/>
            <person name="Courty P.E."/>
            <person name="Chicoki N."/>
            <person name="Fauchery L."/>
            <person name="Kohler A."/>
            <person name="Kuo A."/>
            <person name="Labutti K."/>
            <person name="Pangilinan J."/>
            <person name="Lipzen A."/>
            <person name="Riley R."/>
            <person name="Andreopoulos W."/>
            <person name="He G."/>
            <person name="Johnson J."/>
            <person name="Barry K.W."/>
            <person name="Grigoriev I.V."/>
            <person name="Nagy L."/>
            <person name="Hibbett D."/>
            <person name="Henrissat B."/>
            <person name="Matheny P.B."/>
            <person name="Labbe J."/>
            <person name="Martin F."/>
        </authorList>
    </citation>
    <scope>NUCLEOTIDE SEQUENCE</scope>
    <source>
        <strain evidence="1">EC-137</strain>
    </source>
</reference>
<dbReference type="Proteomes" id="UP000814128">
    <property type="component" value="Unassembled WGS sequence"/>
</dbReference>